<dbReference type="EMBL" id="JAACJM010000033">
    <property type="protein sequence ID" value="KAF5364439.1"/>
    <property type="molecule type" value="Genomic_DNA"/>
</dbReference>
<protein>
    <submittedName>
        <fullName evidence="1">Uncharacterized protein</fullName>
    </submittedName>
</protein>
<proteinExistence type="predicted"/>
<dbReference type="AlphaFoldDB" id="A0A8H5GGL6"/>
<evidence type="ECO:0000313" key="1">
    <source>
        <dbReference type="EMBL" id="KAF5364439.1"/>
    </source>
</evidence>
<name>A0A8H5GGL6_9AGAR</name>
<gene>
    <name evidence="1" type="ORF">D9758_010675</name>
</gene>
<reference evidence="1 2" key="1">
    <citation type="journal article" date="2020" name="ISME J.">
        <title>Uncovering the hidden diversity of litter-decomposition mechanisms in mushroom-forming fungi.</title>
        <authorList>
            <person name="Floudas D."/>
            <person name="Bentzer J."/>
            <person name="Ahren D."/>
            <person name="Johansson T."/>
            <person name="Persson P."/>
            <person name="Tunlid A."/>
        </authorList>
    </citation>
    <scope>NUCLEOTIDE SEQUENCE [LARGE SCALE GENOMIC DNA]</scope>
    <source>
        <strain evidence="1 2">CBS 291.85</strain>
    </source>
</reference>
<sequence>MDMITPRIRTVLPRTDARIVVILDELGDLVMVVVDVESVVIDVDNDIEKELGPFKTEDERRMLTVEIHEEEDGLDGESKGLSRRTVWGLVVLDAVL</sequence>
<accession>A0A8H5GGL6</accession>
<evidence type="ECO:0000313" key="2">
    <source>
        <dbReference type="Proteomes" id="UP000559256"/>
    </source>
</evidence>
<comment type="caution">
    <text evidence="1">The sequence shown here is derived from an EMBL/GenBank/DDBJ whole genome shotgun (WGS) entry which is preliminary data.</text>
</comment>
<organism evidence="1 2">
    <name type="scientific">Tetrapyrgos nigripes</name>
    <dbReference type="NCBI Taxonomy" id="182062"/>
    <lineage>
        <taxon>Eukaryota</taxon>
        <taxon>Fungi</taxon>
        <taxon>Dikarya</taxon>
        <taxon>Basidiomycota</taxon>
        <taxon>Agaricomycotina</taxon>
        <taxon>Agaricomycetes</taxon>
        <taxon>Agaricomycetidae</taxon>
        <taxon>Agaricales</taxon>
        <taxon>Marasmiineae</taxon>
        <taxon>Marasmiaceae</taxon>
        <taxon>Tetrapyrgos</taxon>
    </lineage>
</organism>
<dbReference type="Proteomes" id="UP000559256">
    <property type="component" value="Unassembled WGS sequence"/>
</dbReference>
<keyword evidence="2" id="KW-1185">Reference proteome</keyword>